<evidence type="ECO:0000313" key="8">
    <source>
        <dbReference type="Proteomes" id="UP000517753"/>
    </source>
</evidence>
<dbReference type="InterPro" id="IPR002052">
    <property type="entry name" value="DNA_methylase_N6_adenine_CS"/>
</dbReference>
<dbReference type="InterPro" id="IPR036086">
    <property type="entry name" value="ParB/Sulfiredoxin_sf"/>
</dbReference>
<dbReference type="InterPro" id="IPR029063">
    <property type="entry name" value="SAM-dependent_MTases_sf"/>
</dbReference>
<dbReference type="RefSeq" id="WP_257015706.1">
    <property type="nucleotide sequence ID" value="NZ_JACCBY010000006.1"/>
</dbReference>
<evidence type="ECO:0000256" key="5">
    <source>
        <dbReference type="RuleBase" id="RU362026"/>
    </source>
</evidence>
<dbReference type="PRINTS" id="PR00508">
    <property type="entry name" value="S21N4MTFRASE"/>
</dbReference>
<dbReference type="Proteomes" id="UP000517753">
    <property type="component" value="Unassembled WGS sequence"/>
</dbReference>
<accession>A0A7Y9K264</accession>
<dbReference type="GO" id="GO:0009007">
    <property type="term" value="F:site-specific DNA-methyltransferase (adenine-specific) activity"/>
    <property type="evidence" value="ECO:0007669"/>
    <property type="project" value="UniProtKB-EC"/>
</dbReference>
<dbReference type="PROSITE" id="PS00092">
    <property type="entry name" value="N6_MTASE"/>
    <property type="match status" value="1"/>
</dbReference>
<dbReference type="SUPFAM" id="SSF110849">
    <property type="entry name" value="ParB/Sulfiredoxin"/>
    <property type="match status" value="1"/>
</dbReference>
<evidence type="ECO:0000259" key="6">
    <source>
        <dbReference type="SMART" id="SM00470"/>
    </source>
</evidence>
<dbReference type="GO" id="GO:0032259">
    <property type="term" value="P:methylation"/>
    <property type="evidence" value="ECO:0007669"/>
    <property type="project" value="UniProtKB-KW"/>
</dbReference>
<evidence type="ECO:0000313" key="7">
    <source>
        <dbReference type="EMBL" id="NYD91713.1"/>
    </source>
</evidence>
<comment type="caution">
    <text evidence="7">The sequence shown here is derived from an EMBL/GenBank/DDBJ whole genome shotgun (WGS) entry which is preliminary data.</text>
</comment>
<dbReference type="Pfam" id="PF02195">
    <property type="entry name" value="ParB_N"/>
    <property type="match status" value="1"/>
</dbReference>
<dbReference type="InterPro" id="IPR001091">
    <property type="entry name" value="RM_Methyltransferase"/>
</dbReference>
<evidence type="ECO:0000256" key="3">
    <source>
        <dbReference type="ARBA" id="ARBA00022679"/>
    </source>
</evidence>
<keyword evidence="8" id="KW-1185">Reference proteome</keyword>
<dbReference type="SMART" id="SM00470">
    <property type="entry name" value="ParB"/>
    <property type="match status" value="1"/>
</dbReference>
<protein>
    <recommendedName>
        <fullName evidence="5">Methyltransferase</fullName>
        <ecNumber evidence="5">2.1.1.-</ecNumber>
    </recommendedName>
</protein>
<dbReference type="InterPro" id="IPR002941">
    <property type="entry name" value="DNA_methylase_N4/N6"/>
</dbReference>
<dbReference type="InterPro" id="IPR015840">
    <property type="entry name" value="DNA_MeTrfase_ParB"/>
</dbReference>
<dbReference type="Gene3D" id="3.90.1530.10">
    <property type="entry name" value="Conserved hypothetical protein from pyrococcus furiosus pfu- 392566-001, ParB domain"/>
    <property type="match status" value="1"/>
</dbReference>
<gene>
    <name evidence="7" type="ORF">HD841_003529</name>
</gene>
<proteinExistence type="inferred from homology"/>
<dbReference type="Gene3D" id="3.40.50.150">
    <property type="entry name" value="Vaccinia Virus protein VP39"/>
    <property type="match status" value="1"/>
</dbReference>
<name>A0A7Y9K264_9SPHN</name>
<dbReference type="EMBL" id="JACCBY010000006">
    <property type="protein sequence ID" value="NYD91713.1"/>
    <property type="molecule type" value="Genomic_DNA"/>
</dbReference>
<dbReference type="GO" id="GO:0003677">
    <property type="term" value="F:DNA binding"/>
    <property type="evidence" value="ECO:0007669"/>
    <property type="project" value="InterPro"/>
</dbReference>
<evidence type="ECO:0000256" key="1">
    <source>
        <dbReference type="ARBA" id="ARBA00006594"/>
    </source>
</evidence>
<dbReference type="SUPFAM" id="SSF53335">
    <property type="entry name" value="S-adenosyl-L-methionine-dependent methyltransferases"/>
    <property type="match status" value="1"/>
</dbReference>
<comment type="similarity">
    <text evidence="1 5">Belongs to the N(4)/N(6)-methyltransferase family.</text>
</comment>
<keyword evidence="2 7" id="KW-0489">Methyltransferase</keyword>
<feature type="domain" description="ParB-like N-terminal" evidence="6">
    <location>
        <begin position="24"/>
        <end position="110"/>
    </location>
</feature>
<dbReference type="AlphaFoldDB" id="A0A7Y9K264"/>
<reference evidence="7 8" key="2">
    <citation type="submission" date="2020-08" db="EMBL/GenBank/DDBJ databases">
        <title>The Agave Microbiome: Exploring the role of microbial communities in plant adaptations to desert environments.</title>
        <authorList>
            <person name="Partida-Martinez L.P."/>
        </authorList>
    </citation>
    <scope>NUCLEOTIDE SEQUENCE [LARGE SCALE GENOMIC DNA]</scope>
    <source>
        <strain evidence="7 8">AS2.3</strain>
    </source>
</reference>
<reference evidence="7 8" key="1">
    <citation type="submission" date="2020-07" db="EMBL/GenBank/DDBJ databases">
        <authorList>
            <person name="Partida-Martinez L."/>
            <person name="Huntemann M."/>
            <person name="Clum A."/>
            <person name="Wang J."/>
            <person name="Palaniappan K."/>
            <person name="Ritter S."/>
            <person name="Chen I.-M."/>
            <person name="Stamatis D."/>
            <person name="Reddy T."/>
            <person name="O'Malley R."/>
            <person name="Daum C."/>
            <person name="Shapiro N."/>
            <person name="Ivanova N."/>
            <person name="Kyrpides N."/>
            <person name="Woyke T."/>
        </authorList>
    </citation>
    <scope>NUCLEOTIDE SEQUENCE [LARGE SCALE GENOMIC DNA]</scope>
    <source>
        <strain evidence="7 8">AS2.3</strain>
    </source>
</reference>
<organism evidence="7 8">
    <name type="scientific">Sphingomonas melonis</name>
    <dbReference type="NCBI Taxonomy" id="152682"/>
    <lineage>
        <taxon>Bacteria</taxon>
        <taxon>Pseudomonadati</taxon>
        <taxon>Pseudomonadota</taxon>
        <taxon>Alphaproteobacteria</taxon>
        <taxon>Sphingomonadales</taxon>
        <taxon>Sphingomonadaceae</taxon>
        <taxon>Sphingomonas</taxon>
    </lineage>
</organism>
<evidence type="ECO:0000256" key="2">
    <source>
        <dbReference type="ARBA" id="ARBA00022603"/>
    </source>
</evidence>
<dbReference type="PIRSF" id="PIRSF036758">
    <property type="entry name" value="Aden_M_ParB"/>
    <property type="match status" value="1"/>
</dbReference>
<sequence>MSQPKTRARSTDSEMLFARLGPITYRRPADLVAYKRNARKHPERQLVALEASIRQFGFNAPVLVAVDGEIIAGHARVEAAKRVGLDEIPTISADHLSPAQVKAYRLADNRLPELATWDMDALIVELEEIIALDEIQVESMGWSSAEMDSLFSQAEPDAKLAADPADQQPSPPINAVAKPGDLWLLGRHRLLCGSALEASSWDRLLNGGTAAMIFTDPPYNVPITGHVSGLGKVQHAEFAQASGEMSRDEFTAFLTQFLAAMLPHVVDGGVVDLCMDWRHLRELLAAIDNNALSMLNLCCWNKTNGGMGSLYRSKHELIAIAKKGPAPHINNVELGKHGRYRTNVWDYAGVNSFGASRMQDLADHPTVKPIALVADAIRDVTHQGDIVLDAFMGSGTTLLAAERTGRVGHGTEIEPRYIDVAITRWQQMTGKAATLDGDGRTWTEVAAERLLQNDAQANEAGLDREEVDHVTA</sequence>
<dbReference type="Pfam" id="PF01555">
    <property type="entry name" value="N6_N4_Mtase"/>
    <property type="match status" value="1"/>
</dbReference>
<dbReference type="GO" id="GO:0008170">
    <property type="term" value="F:N-methyltransferase activity"/>
    <property type="evidence" value="ECO:0007669"/>
    <property type="project" value="InterPro"/>
</dbReference>
<dbReference type="CDD" id="cd16403">
    <property type="entry name" value="ParB_N_like_MT"/>
    <property type="match status" value="1"/>
</dbReference>
<dbReference type="InterPro" id="IPR003115">
    <property type="entry name" value="ParB_N"/>
</dbReference>
<dbReference type="EC" id="2.1.1.-" evidence="5"/>
<keyword evidence="3" id="KW-0808">Transferase</keyword>
<evidence type="ECO:0000256" key="4">
    <source>
        <dbReference type="ARBA" id="ARBA00047942"/>
    </source>
</evidence>
<comment type="catalytic activity">
    <reaction evidence="4">
        <text>a 2'-deoxyadenosine in DNA + S-adenosyl-L-methionine = an N(6)-methyl-2'-deoxyadenosine in DNA + S-adenosyl-L-homocysteine + H(+)</text>
        <dbReference type="Rhea" id="RHEA:15197"/>
        <dbReference type="Rhea" id="RHEA-COMP:12418"/>
        <dbReference type="Rhea" id="RHEA-COMP:12419"/>
        <dbReference type="ChEBI" id="CHEBI:15378"/>
        <dbReference type="ChEBI" id="CHEBI:57856"/>
        <dbReference type="ChEBI" id="CHEBI:59789"/>
        <dbReference type="ChEBI" id="CHEBI:90615"/>
        <dbReference type="ChEBI" id="CHEBI:90616"/>
        <dbReference type="EC" id="2.1.1.72"/>
    </reaction>
</comment>